<evidence type="ECO:0000313" key="5">
    <source>
        <dbReference type="EMBL" id="OIQ73438.1"/>
    </source>
</evidence>
<dbReference type="SUPFAM" id="SSF51569">
    <property type="entry name" value="Aldolase"/>
    <property type="match status" value="1"/>
</dbReference>
<keyword evidence="2" id="KW-0479">Metal-binding</keyword>
<name>A0A1J5PPD1_9ZZZZ</name>
<dbReference type="Pfam" id="PF00682">
    <property type="entry name" value="HMGL-like"/>
    <property type="match status" value="1"/>
</dbReference>
<dbReference type="EC" id="4.1.3.4" evidence="5"/>
<dbReference type="PANTHER" id="PTHR42738:SF7">
    <property type="entry name" value="HYDROXYMETHYLGLUTARYL-COA LYASE"/>
    <property type="match status" value="1"/>
</dbReference>
<feature type="domain" description="Pyruvate carboxyltransferase" evidence="4">
    <location>
        <begin position="1"/>
        <end position="67"/>
    </location>
</feature>
<dbReference type="GO" id="GO:0046872">
    <property type="term" value="F:metal ion binding"/>
    <property type="evidence" value="ECO:0007669"/>
    <property type="project" value="UniProtKB-KW"/>
</dbReference>
<accession>A0A1J5PPD1</accession>
<evidence type="ECO:0000259" key="4">
    <source>
        <dbReference type="PROSITE" id="PS50991"/>
    </source>
</evidence>
<evidence type="ECO:0000256" key="1">
    <source>
        <dbReference type="ARBA" id="ARBA00009405"/>
    </source>
</evidence>
<dbReference type="Gene3D" id="3.20.20.70">
    <property type="entry name" value="Aldolase class I"/>
    <property type="match status" value="1"/>
</dbReference>
<comment type="similarity">
    <text evidence="1">Belongs to the HMG-CoA lyase family.</text>
</comment>
<reference evidence="5" key="1">
    <citation type="submission" date="2016-10" db="EMBL/GenBank/DDBJ databases">
        <title>Sequence of Gallionella enrichment culture.</title>
        <authorList>
            <person name="Poehlein A."/>
            <person name="Muehling M."/>
            <person name="Daniel R."/>
        </authorList>
    </citation>
    <scope>NUCLEOTIDE SEQUENCE</scope>
</reference>
<dbReference type="GO" id="GO:0004419">
    <property type="term" value="F:hydroxymethylglutaryl-CoA lyase activity"/>
    <property type="evidence" value="ECO:0007669"/>
    <property type="project" value="UniProtKB-EC"/>
</dbReference>
<dbReference type="GO" id="GO:0006552">
    <property type="term" value="P:L-leucine catabolic process"/>
    <property type="evidence" value="ECO:0007669"/>
    <property type="project" value="TreeGrafter"/>
</dbReference>
<dbReference type="PROSITE" id="PS50991">
    <property type="entry name" value="PYR_CT"/>
    <property type="match status" value="1"/>
</dbReference>
<evidence type="ECO:0000256" key="3">
    <source>
        <dbReference type="ARBA" id="ARBA00023239"/>
    </source>
</evidence>
<evidence type="ECO:0000256" key="2">
    <source>
        <dbReference type="ARBA" id="ARBA00022723"/>
    </source>
</evidence>
<protein>
    <submittedName>
        <fullName evidence="5">Hydroxymethylglutaryl-CoA lyase YngG</fullName>
        <ecNumber evidence="5">4.1.3.4</ecNumber>
    </submittedName>
</protein>
<sequence length="101" mass="10281">MHNTRGLGLANCLAAYEVGVRTFDSSLGGLGGCPYAPGASGNVVTEDLVFMFEAMGISTGVDIEKLIAARAPLMAGLPGEPVYGMTPLAGLPKGWTAPVRG</sequence>
<dbReference type="InterPro" id="IPR043594">
    <property type="entry name" value="HMGL"/>
</dbReference>
<keyword evidence="3 5" id="KW-0456">Lyase</keyword>
<comment type="caution">
    <text evidence="5">The sequence shown here is derived from an EMBL/GenBank/DDBJ whole genome shotgun (WGS) entry which is preliminary data.</text>
</comment>
<dbReference type="InterPro" id="IPR013785">
    <property type="entry name" value="Aldolase_TIM"/>
</dbReference>
<dbReference type="EMBL" id="MLJW01002870">
    <property type="protein sequence ID" value="OIQ73438.1"/>
    <property type="molecule type" value="Genomic_DNA"/>
</dbReference>
<dbReference type="PANTHER" id="PTHR42738">
    <property type="entry name" value="HYDROXYMETHYLGLUTARYL-COA LYASE"/>
    <property type="match status" value="1"/>
</dbReference>
<dbReference type="AlphaFoldDB" id="A0A1J5PPD1"/>
<proteinExistence type="inferred from homology"/>
<gene>
    <name evidence="5" type="primary">yngG_8</name>
    <name evidence="5" type="ORF">GALL_449290</name>
</gene>
<dbReference type="GO" id="GO:0046951">
    <property type="term" value="P:ketone body biosynthetic process"/>
    <property type="evidence" value="ECO:0007669"/>
    <property type="project" value="TreeGrafter"/>
</dbReference>
<dbReference type="InterPro" id="IPR000891">
    <property type="entry name" value="PYR_CT"/>
</dbReference>
<organism evidence="5">
    <name type="scientific">mine drainage metagenome</name>
    <dbReference type="NCBI Taxonomy" id="410659"/>
    <lineage>
        <taxon>unclassified sequences</taxon>
        <taxon>metagenomes</taxon>
        <taxon>ecological metagenomes</taxon>
    </lineage>
</organism>